<evidence type="ECO:0000256" key="1">
    <source>
        <dbReference type="SAM" id="MobiDB-lite"/>
    </source>
</evidence>
<evidence type="ECO:0000313" key="2">
    <source>
        <dbReference type="EMBL" id="GAA0159254.1"/>
    </source>
</evidence>
<proteinExistence type="predicted"/>
<name>A0AAV3Q5B9_LITER</name>
<dbReference type="PANTHER" id="PTHR33922">
    <property type="entry name" value="OS01G0888066 PROTEIN-RELATED"/>
    <property type="match status" value="1"/>
</dbReference>
<feature type="region of interest" description="Disordered" evidence="1">
    <location>
        <begin position="102"/>
        <end position="181"/>
    </location>
</feature>
<feature type="region of interest" description="Disordered" evidence="1">
    <location>
        <begin position="1"/>
        <end position="60"/>
    </location>
</feature>
<feature type="compositionally biased region" description="Low complexity" evidence="1">
    <location>
        <begin position="102"/>
        <end position="160"/>
    </location>
</feature>
<dbReference type="AlphaFoldDB" id="A0AAV3Q5B9"/>
<gene>
    <name evidence="2" type="ORF">LIER_38828</name>
</gene>
<dbReference type="Proteomes" id="UP001454036">
    <property type="component" value="Unassembled WGS sequence"/>
</dbReference>
<keyword evidence="3" id="KW-1185">Reference proteome</keyword>
<organism evidence="2 3">
    <name type="scientific">Lithospermum erythrorhizon</name>
    <name type="common">Purple gromwell</name>
    <name type="synonym">Lithospermum officinale var. erythrorhizon</name>
    <dbReference type="NCBI Taxonomy" id="34254"/>
    <lineage>
        <taxon>Eukaryota</taxon>
        <taxon>Viridiplantae</taxon>
        <taxon>Streptophyta</taxon>
        <taxon>Embryophyta</taxon>
        <taxon>Tracheophyta</taxon>
        <taxon>Spermatophyta</taxon>
        <taxon>Magnoliopsida</taxon>
        <taxon>eudicotyledons</taxon>
        <taxon>Gunneridae</taxon>
        <taxon>Pentapetalae</taxon>
        <taxon>asterids</taxon>
        <taxon>lamiids</taxon>
        <taxon>Boraginales</taxon>
        <taxon>Boraginaceae</taxon>
        <taxon>Boraginoideae</taxon>
        <taxon>Lithospermeae</taxon>
        <taxon>Lithospermum</taxon>
    </lineage>
</organism>
<feature type="region of interest" description="Disordered" evidence="1">
    <location>
        <begin position="299"/>
        <end position="318"/>
    </location>
</feature>
<sequence>MENNDKIVEEMLLSNSNQTEVEETENGEQEDEEEALSLCDLPIKKESRQPKRDSEQENKTFQDNNEFDFCSFSTESEMCSADQVFFQGQILPFRHSISSETGLISSTSRSSSTTSRRCLSRSESMSSYNSSGFTSRSSSQKSSTTTTSSSTYGGRSSVTTPMYKPRIHNNFSSHPSPKPQVKISRIKNQGMPNSNQKSTVWSLFRLGIVTTPEIVLEDLKHRSINNNKSFQKSKSFGSHSINDYDNYTRSKSEKKKKQGIFEVNGTLFGSCKCSSNAVDTIPSRIGTIERSISAKDIFTHEERKGTKQQQERKQSISRNRTFEWLKQISLDGSISVRNDA</sequence>
<comment type="caution">
    <text evidence="2">The sequence shown here is derived from an EMBL/GenBank/DDBJ whole genome shotgun (WGS) entry which is preliminary data.</text>
</comment>
<evidence type="ECO:0000313" key="3">
    <source>
        <dbReference type="Proteomes" id="UP001454036"/>
    </source>
</evidence>
<protein>
    <submittedName>
        <fullName evidence="2">Uncharacterized protein</fullName>
    </submittedName>
</protein>
<feature type="compositionally biased region" description="Basic and acidic residues" evidence="1">
    <location>
        <begin position="42"/>
        <end position="60"/>
    </location>
</feature>
<dbReference type="EMBL" id="BAABME010020071">
    <property type="protein sequence ID" value="GAA0159254.1"/>
    <property type="molecule type" value="Genomic_DNA"/>
</dbReference>
<dbReference type="PANTHER" id="PTHR33922:SF2">
    <property type="entry name" value="OS07G0589600 PROTEIN"/>
    <property type="match status" value="1"/>
</dbReference>
<reference evidence="2 3" key="1">
    <citation type="submission" date="2024-01" db="EMBL/GenBank/DDBJ databases">
        <title>The complete chloroplast genome sequence of Lithospermum erythrorhizon: insights into the phylogenetic relationship among Boraginaceae species and the maternal lineages of purple gromwells.</title>
        <authorList>
            <person name="Okada T."/>
            <person name="Watanabe K."/>
        </authorList>
    </citation>
    <scope>NUCLEOTIDE SEQUENCE [LARGE SCALE GENOMIC DNA]</scope>
</reference>
<accession>A0AAV3Q5B9</accession>
<feature type="compositionally biased region" description="Acidic residues" evidence="1">
    <location>
        <begin position="20"/>
        <end position="35"/>
    </location>
</feature>
<feature type="compositionally biased region" description="Basic and acidic residues" evidence="1">
    <location>
        <begin position="299"/>
        <end position="314"/>
    </location>
</feature>